<keyword evidence="3 10" id="KW-0808">Transferase</keyword>
<sequence>MAADLQFEKPLTELRNKIEELRKFTEEKGIDFSDEIEKLESKAAELEQSIYGELTPWQKVQIARHPERPTTLDYIRGMFTDFIELHGDRTFGDDPALVGGIGKLEGIPVTILGHQKGRDTKENIYRRFGMPEPEGYRKALRLMRQAEKFGRPVICFIDTSGAYPGVAAEERGQSEAIARNLIEMAGLSVPIVCVVTGEGGSGGALALGVGDRIFMLEHAVYSVISPEGAAALLWKDATQAQRAAETMRITAQDLHRFGIADDVIEEPLGGAQKDPELTISRVKERVVAAIKELLLLPEEELVEARYRKFKAIGEFKEIIPQNVQEIETDIVESEKVR</sequence>
<comment type="subunit">
    <text evidence="10">Acetyl-CoA carboxylase is a heterohexamer composed of biotin carboxyl carrier protein (AccB), biotin carboxylase (AccC) and two subunits each of ACCase subunit alpha (AccA) and ACCase subunit beta (AccD).</text>
</comment>
<keyword evidence="5 10" id="KW-0276">Fatty acid metabolism</keyword>
<keyword evidence="13" id="KW-1185">Reference proteome</keyword>
<comment type="catalytic activity">
    <reaction evidence="9 10">
        <text>N(6)-carboxybiotinyl-L-lysyl-[protein] + acetyl-CoA = N(6)-biotinyl-L-lysyl-[protein] + malonyl-CoA</text>
        <dbReference type="Rhea" id="RHEA:54728"/>
        <dbReference type="Rhea" id="RHEA-COMP:10505"/>
        <dbReference type="Rhea" id="RHEA-COMP:10506"/>
        <dbReference type="ChEBI" id="CHEBI:57288"/>
        <dbReference type="ChEBI" id="CHEBI:57384"/>
        <dbReference type="ChEBI" id="CHEBI:83144"/>
        <dbReference type="ChEBI" id="CHEBI:83145"/>
        <dbReference type="EC" id="2.1.3.15"/>
    </reaction>
</comment>
<dbReference type="InterPro" id="IPR011763">
    <property type="entry name" value="COA_CT_C"/>
</dbReference>
<dbReference type="EMBL" id="JBHSHC010000088">
    <property type="protein sequence ID" value="MFC4767784.1"/>
    <property type="molecule type" value="Genomic_DNA"/>
</dbReference>
<dbReference type="NCBIfam" id="NF004344">
    <property type="entry name" value="PRK05724.1"/>
    <property type="match status" value="1"/>
</dbReference>
<organism evidence="12 13">
    <name type="scientific">Effusibacillus consociatus</name>
    <dbReference type="NCBI Taxonomy" id="1117041"/>
    <lineage>
        <taxon>Bacteria</taxon>
        <taxon>Bacillati</taxon>
        <taxon>Bacillota</taxon>
        <taxon>Bacilli</taxon>
        <taxon>Bacillales</taxon>
        <taxon>Alicyclobacillaceae</taxon>
        <taxon>Effusibacillus</taxon>
    </lineage>
</organism>
<dbReference type="SUPFAM" id="SSF52096">
    <property type="entry name" value="ClpP/crotonase"/>
    <property type="match status" value="1"/>
</dbReference>
<evidence type="ECO:0000313" key="13">
    <source>
        <dbReference type="Proteomes" id="UP001596002"/>
    </source>
</evidence>
<gene>
    <name evidence="10" type="primary">accA</name>
    <name evidence="12" type="ORF">ACFO8Q_10480</name>
</gene>
<dbReference type="PROSITE" id="PS50989">
    <property type="entry name" value="COA_CT_CTER"/>
    <property type="match status" value="1"/>
</dbReference>
<keyword evidence="12" id="KW-0436">Ligase</keyword>
<evidence type="ECO:0000256" key="7">
    <source>
        <dbReference type="ARBA" id="ARBA00023098"/>
    </source>
</evidence>
<dbReference type="PANTHER" id="PTHR42853:SF3">
    <property type="entry name" value="ACETYL-COENZYME A CARBOXYLASE CARBOXYL TRANSFERASE SUBUNIT ALPHA, CHLOROPLASTIC"/>
    <property type="match status" value="1"/>
</dbReference>
<dbReference type="PRINTS" id="PR01069">
    <property type="entry name" value="ACCCTRFRASEA"/>
</dbReference>
<dbReference type="GO" id="GO:0003989">
    <property type="term" value="F:acetyl-CoA carboxylase activity"/>
    <property type="evidence" value="ECO:0007669"/>
    <property type="project" value="UniProtKB-EC"/>
</dbReference>
<keyword evidence="8 10" id="KW-0275">Fatty acid biosynthesis</keyword>
<keyword evidence="2 10" id="KW-0444">Lipid biosynthesis</keyword>
<evidence type="ECO:0000259" key="11">
    <source>
        <dbReference type="PROSITE" id="PS50989"/>
    </source>
</evidence>
<comment type="similarity">
    <text evidence="10">Belongs to the AccA family.</text>
</comment>
<evidence type="ECO:0000256" key="8">
    <source>
        <dbReference type="ARBA" id="ARBA00023160"/>
    </source>
</evidence>
<dbReference type="Gene3D" id="3.90.226.10">
    <property type="entry name" value="2-enoyl-CoA Hydratase, Chain A, domain 1"/>
    <property type="match status" value="1"/>
</dbReference>
<dbReference type="Pfam" id="PF03255">
    <property type="entry name" value="ACCA"/>
    <property type="match status" value="1"/>
</dbReference>
<dbReference type="RefSeq" id="WP_380025708.1">
    <property type="nucleotide sequence ID" value="NZ_JBHSHC010000088.1"/>
</dbReference>
<evidence type="ECO:0000313" key="12">
    <source>
        <dbReference type="EMBL" id="MFC4767784.1"/>
    </source>
</evidence>
<dbReference type="Proteomes" id="UP001596002">
    <property type="component" value="Unassembled WGS sequence"/>
</dbReference>
<dbReference type="EC" id="2.1.3.15" evidence="10"/>
<comment type="caution">
    <text evidence="12">The sequence shown here is derived from an EMBL/GenBank/DDBJ whole genome shotgun (WGS) entry which is preliminary data.</text>
</comment>
<dbReference type="NCBIfam" id="NF041504">
    <property type="entry name" value="AccA_sub"/>
    <property type="match status" value="1"/>
</dbReference>
<evidence type="ECO:0000256" key="10">
    <source>
        <dbReference type="HAMAP-Rule" id="MF_00823"/>
    </source>
</evidence>
<keyword evidence="7 10" id="KW-0443">Lipid metabolism</keyword>
<evidence type="ECO:0000256" key="6">
    <source>
        <dbReference type="ARBA" id="ARBA00022840"/>
    </source>
</evidence>
<dbReference type="InterPro" id="IPR029045">
    <property type="entry name" value="ClpP/crotonase-like_dom_sf"/>
</dbReference>
<accession>A0ABV9Q1T7</accession>
<keyword evidence="10" id="KW-0963">Cytoplasm</keyword>
<reference evidence="13" key="1">
    <citation type="journal article" date="2019" name="Int. J. Syst. Evol. Microbiol.">
        <title>The Global Catalogue of Microorganisms (GCM) 10K type strain sequencing project: providing services to taxonomists for standard genome sequencing and annotation.</title>
        <authorList>
            <consortium name="The Broad Institute Genomics Platform"/>
            <consortium name="The Broad Institute Genome Sequencing Center for Infectious Disease"/>
            <person name="Wu L."/>
            <person name="Ma J."/>
        </authorList>
    </citation>
    <scope>NUCLEOTIDE SEQUENCE [LARGE SCALE GENOMIC DNA]</scope>
    <source>
        <strain evidence="13">WYCCWR 12678</strain>
    </source>
</reference>
<evidence type="ECO:0000256" key="3">
    <source>
        <dbReference type="ARBA" id="ARBA00022679"/>
    </source>
</evidence>
<name>A0ABV9Q1T7_9BACL</name>
<keyword evidence="4 10" id="KW-0547">Nucleotide-binding</keyword>
<evidence type="ECO:0000256" key="9">
    <source>
        <dbReference type="ARBA" id="ARBA00049152"/>
    </source>
</evidence>
<dbReference type="NCBIfam" id="TIGR00513">
    <property type="entry name" value="accA"/>
    <property type="match status" value="1"/>
</dbReference>
<proteinExistence type="inferred from homology"/>
<comment type="subcellular location">
    <subcellularLocation>
        <location evidence="10">Cytoplasm</location>
    </subcellularLocation>
</comment>
<evidence type="ECO:0000256" key="4">
    <source>
        <dbReference type="ARBA" id="ARBA00022741"/>
    </source>
</evidence>
<comment type="function">
    <text evidence="10">Component of the acetyl coenzyme A carboxylase (ACC) complex. First, biotin carboxylase catalyzes the carboxylation of biotin on its carrier protein (BCCP) and then the CO(2) group is transferred by the carboxyltransferase to acetyl-CoA to form malonyl-CoA.</text>
</comment>
<protein>
    <recommendedName>
        <fullName evidence="10">Acetyl-coenzyme A carboxylase carboxyl transferase subunit alpha</fullName>
        <shortName evidence="10">ACCase subunit alpha</shortName>
        <shortName evidence="10">Acetyl-CoA carboxylase carboxyltransferase subunit alpha</shortName>
        <ecNumber evidence="10">2.1.3.15</ecNumber>
    </recommendedName>
</protein>
<dbReference type="PANTHER" id="PTHR42853">
    <property type="entry name" value="ACETYL-COENZYME A CARBOXYLASE CARBOXYL TRANSFERASE SUBUNIT ALPHA"/>
    <property type="match status" value="1"/>
</dbReference>
<evidence type="ECO:0000256" key="1">
    <source>
        <dbReference type="ARBA" id="ARBA00004956"/>
    </source>
</evidence>
<keyword evidence="6 10" id="KW-0067">ATP-binding</keyword>
<evidence type="ECO:0000256" key="2">
    <source>
        <dbReference type="ARBA" id="ARBA00022516"/>
    </source>
</evidence>
<comment type="pathway">
    <text evidence="1 10">Lipid metabolism; malonyl-CoA biosynthesis; malonyl-CoA from acetyl-CoA: step 1/1.</text>
</comment>
<feature type="domain" description="CoA carboxyltransferase C-terminal" evidence="11">
    <location>
        <begin position="38"/>
        <end position="292"/>
    </location>
</feature>
<evidence type="ECO:0000256" key="5">
    <source>
        <dbReference type="ARBA" id="ARBA00022832"/>
    </source>
</evidence>
<dbReference type="InterPro" id="IPR001095">
    <property type="entry name" value="Acetyl_CoA_COase_a_su"/>
</dbReference>
<dbReference type="HAMAP" id="MF_00823">
    <property type="entry name" value="AcetylCoA_CT_alpha"/>
    <property type="match status" value="1"/>
</dbReference>